<organism evidence="7 8">
    <name type="scientific">Trichoderma lentiforme</name>
    <dbReference type="NCBI Taxonomy" id="1567552"/>
    <lineage>
        <taxon>Eukaryota</taxon>
        <taxon>Fungi</taxon>
        <taxon>Dikarya</taxon>
        <taxon>Ascomycota</taxon>
        <taxon>Pezizomycotina</taxon>
        <taxon>Sordariomycetes</taxon>
        <taxon>Hypocreomycetidae</taxon>
        <taxon>Hypocreales</taxon>
        <taxon>Hypocreaceae</taxon>
        <taxon>Trichoderma</taxon>
    </lineage>
</organism>
<sequence length="558" mass="63665">MDLMAENMPKPWAVFGLGALTLLFWRLCRIGRRPKNYPPGPPTLPLIGNLHQMPKKNAHLQFQKWAEEYGPVYSLMLGTKVAIVLSSDVAVKDLLDKRSSIYSGRPELYMGQEVMSGGYRPLFMGNNSVWRMVRKLAHSLLNIKVSRTYVPYQDLEVRAMLMGFLESPKDFLNHIRRYTTSLTTQMAFGYRTPASDDKNLLEMFENFDELSRLTGSQSAAILDLFPIARILPDFLVPVRQQGKKYHEREKRLFMRHFLNARVQLRSGTSKPCCAIDLLRTQKEYGFSDELACYLSGSLLQAGSETTAIILTGFFQAMLVFPEVAKEAQAEIDRVCGNRLPDLNDYPDLPYIRACMKESLRWMPATALGVPHAVTQDDWYMGYHIPKDAGLILNVWAIHNDPKRHPDPRRYNPARWAGDDQNSAQAAVNPDPTKRDHFVFGAGRRLCQGMHIADRSIFLAMSRTLWAFDLKRPVDRETGDEIIPDVDNIKDGLFISPMPFSADIAPRSKSRTEAVKQEWNNVANLLDDEMQWKTVPEGLKWKDYEPLDGENEETLESLS</sequence>
<reference evidence="7 8" key="1">
    <citation type="submission" date="2018-06" db="EMBL/GenBank/DDBJ databases">
        <title>Genome analysis of cellulolytic fungus Trichoderma lentiforme CFAM-422.</title>
        <authorList>
            <person name="Steindorff A.S."/>
            <person name="Formighieri E.F."/>
            <person name="Midorikawa G.E.O."/>
            <person name="Tamietti M.S."/>
            <person name="Ramos E.Z."/>
            <person name="Silva A.S."/>
            <person name="Bon E.P.S."/>
            <person name="Mendes T.D."/>
            <person name="Damaso M.C.T."/>
            <person name="Favaro L.C.L."/>
        </authorList>
    </citation>
    <scope>NUCLEOTIDE SEQUENCE [LARGE SCALE GENOMIC DNA]</scope>
    <source>
        <strain evidence="7 8">CFAM-422</strain>
    </source>
</reference>
<evidence type="ECO:0000256" key="5">
    <source>
        <dbReference type="ARBA" id="ARBA00023033"/>
    </source>
</evidence>
<dbReference type="CDD" id="cd11065">
    <property type="entry name" value="CYP64-like"/>
    <property type="match status" value="1"/>
</dbReference>
<dbReference type="PANTHER" id="PTHR46300:SF2">
    <property type="entry name" value="CYTOCHROME P450 MONOOXYGENASE ALNH-RELATED"/>
    <property type="match status" value="1"/>
</dbReference>
<evidence type="ECO:0000313" key="8">
    <source>
        <dbReference type="Proteomes" id="UP000801864"/>
    </source>
</evidence>
<comment type="similarity">
    <text evidence="1">Belongs to the cytochrome P450 family.</text>
</comment>
<gene>
    <name evidence="7" type="ORF">CFAM422_003426</name>
</gene>
<evidence type="ECO:0000256" key="6">
    <source>
        <dbReference type="PIRSR" id="PIRSR602401-1"/>
    </source>
</evidence>
<evidence type="ECO:0000256" key="1">
    <source>
        <dbReference type="ARBA" id="ARBA00010617"/>
    </source>
</evidence>
<dbReference type="GO" id="GO:0016705">
    <property type="term" value="F:oxidoreductase activity, acting on paired donors, with incorporation or reduction of molecular oxygen"/>
    <property type="evidence" value="ECO:0007669"/>
    <property type="project" value="InterPro"/>
</dbReference>
<dbReference type="GO" id="GO:0004497">
    <property type="term" value="F:monooxygenase activity"/>
    <property type="evidence" value="ECO:0007669"/>
    <property type="project" value="UniProtKB-KW"/>
</dbReference>
<keyword evidence="5 7" id="KW-0503">Monooxygenase</keyword>
<name>A0A9P5CHI7_9HYPO</name>
<dbReference type="InterPro" id="IPR036396">
    <property type="entry name" value="Cyt_P450_sf"/>
</dbReference>
<evidence type="ECO:0000313" key="7">
    <source>
        <dbReference type="EMBL" id="KAF3074552.1"/>
    </source>
</evidence>
<keyword evidence="6" id="KW-0349">Heme</keyword>
<dbReference type="Proteomes" id="UP000801864">
    <property type="component" value="Unassembled WGS sequence"/>
</dbReference>
<evidence type="ECO:0000256" key="4">
    <source>
        <dbReference type="ARBA" id="ARBA00023004"/>
    </source>
</evidence>
<dbReference type="PRINTS" id="PR00463">
    <property type="entry name" value="EP450I"/>
</dbReference>
<evidence type="ECO:0000256" key="3">
    <source>
        <dbReference type="ARBA" id="ARBA00023002"/>
    </source>
</evidence>
<comment type="cofactor">
    <cofactor evidence="6">
        <name>heme</name>
        <dbReference type="ChEBI" id="CHEBI:30413"/>
    </cofactor>
</comment>
<accession>A0A9P5CHI7</accession>
<keyword evidence="4 6" id="KW-0408">Iron</keyword>
<evidence type="ECO:0000256" key="2">
    <source>
        <dbReference type="ARBA" id="ARBA00022723"/>
    </source>
</evidence>
<keyword evidence="2 6" id="KW-0479">Metal-binding</keyword>
<dbReference type="SUPFAM" id="SSF48264">
    <property type="entry name" value="Cytochrome P450"/>
    <property type="match status" value="1"/>
</dbReference>
<protein>
    <submittedName>
        <fullName evidence="7">Cytochrome P450 monooxygenase yanC</fullName>
    </submittedName>
</protein>
<dbReference type="InterPro" id="IPR050364">
    <property type="entry name" value="Cytochrome_P450_fung"/>
</dbReference>
<dbReference type="Pfam" id="PF00067">
    <property type="entry name" value="p450"/>
    <property type="match status" value="1"/>
</dbReference>
<keyword evidence="8" id="KW-1185">Reference proteome</keyword>
<feature type="binding site" description="axial binding residue" evidence="6">
    <location>
        <position position="446"/>
    </location>
    <ligand>
        <name>heme</name>
        <dbReference type="ChEBI" id="CHEBI:30413"/>
    </ligand>
    <ligandPart>
        <name>Fe</name>
        <dbReference type="ChEBI" id="CHEBI:18248"/>
    </ligandPart>
</feature>
<proteinExistence type="inferred from homology"/>
<dbReference type="InterPro" id="IPR001128">
    <property type="entry name" value="Cyt_P450"/>
</dbReference>
<dbReference type="GO" id="GO:0020037">
    <property type="term" value="F:heme binding"/>
    <property type="evidence" value="ECO:0007669"/>
    <property type="project" value="InterPro"/>
</dbReference>
<dbReference type="PANTHER" id="PTHR46300">
    <property type="entry name" value="P450, PUTATIVE (EUROFUNG)-RELATED-RELATED"/>
    <property type="match status" value="1"/>
</dbReference>
<dbReference type="AlphaFoldDB" id="A0A9P5CHI7"/>
<comment type="caution">
    <text evidence="7">The sequence shown here is derived from an EMBL/GenBank/DDBJ whole genome shotgun (WGS) entry which is preliminary data.</text>
</comment>
<dbReference type="GO" id="GO:0005506">
    <property type="term" value="F:iron ion binding"/>
    <property type="evidence" value="ECO:0007669"/>
    <property type="project" value="InterPro"/>
</dbReference>
<dbReference type="PRINTS" id="PR00385">
    <property type="entry name" value="P450"/>
</dbReference>
<keyword evidence="3" id="KW-0560">Oxidoreductase</keyword>
<dbReference type="InterPro" id="IPR002401">
    <property type="entry name" value="Cyt_P450_E_grp-I"/>
</dbReference>
<dbReference type="EMBL" id="QLNT01000005">
    <property type="protein sequence ID" value="KAF3074552.1"/>
    <property type="molecule type" value="Genomic_DNA"/>
</dbReference>
<dbReference type="Gene3D" id="1.10.630.10">
    <property type="entry name" value="Cytochrome P450"/>
    <property type="match status" value="1"/>
</dbReference>